<comment type="caution">
    <text evidence="2">The sequence shown here is derived from an EMBL/GenBank/DDBJ whole genome shotgun (WGS) entry which is preliminary data.</text>
</comment>
<dbReference type="SUPFAM" id="SSF52266">
    <property type="entry name" value="SGNH hydrolase"/>
    <property type="match status" value="1"/>
</dbReference>
<dbReference type="Proteomes" id="UP001231924">
    <property type="component" value="Unassembled WGS sequence"/>
</dbReference>
<dbReference type="InterPro" id="IPR036514">
    <property type="entry name" value="SGNH_hydro_sf"/>
</dbReference>
<keyword evidence="2" id="KW-0378">Hydrolase</keyword>
<protein>
    <submittedName>
        <fullName evidence="2">SGNH/GDSL hydrolase family protein</fullName>
    </submittedName>
</protein>
<dbReference type="InterPro" id="IPR051532">
    <property type="entry name" value="Ester_Hydrolysis_Enzymes"/>
</dbReference>
<feature type="domain" description="SGNH hydrolase-type esterase" evidence="1">
    <location>
        <begin position="71"/>
        <end position="239"/>
    </location>
</feature>
<dbReference type="EMBL" id="JASVWF010000007">
    <property type="protein sequence ID" value="MDL5159563.1"/>
    <property type="molecule type" value="Genomic_DNA"/>
</dbReference>
<dbReference type="RefSeq" id="WP_286056159.1">
    <property type="nucleotide sequence ID" value="NZ_JASVWF010000007.1"/>
</dbReference>
<name>A0ABT7MFV6_9PSEU</name>
<keyword evidence="3" id="KW-1185">Reference proteome</keyword>
<dbReference type="InterPro" id="IPR013830">
    <property type="entry name" value="SGNH_hydro"/>
</dbReference>
<dbReference type="Gene3D" id="3.40.50.1110">
    <property type="entry name" value="SGNH hydrolase"/>
    <property type="match status" value="1"/>
</dbReference>
<accession>A0ABT7MFV6</accession>
<reference evidence="2 3" key="1">
    <citation type="submission" date="2023-06" db="EMBL/GenBank/DDBJ databases">
        <title>Actinomycetospora Odt1-22.</title>
        <authorList>
            <person name="Supong K."/>
        </authorList>
    </citation>
    <scope>NUCLEOTIDE SEQUENCE [LARGE SCALE GENOMIC DNA]</scope>
    <source>
        <strain evidence="2 3">Odt1-22</strain>
    </source>
</reference>
<gene>
    <name evidence="2" type="ORF">QRT03_26590</name>
</gene>
<sequence>MSRPRRRLRRAVRRLRHGRLPLLAAAVAAVIVVVAIVTTGHDVSRSVAPAAASGPAASSTAPSDGSRSVAVLGDSISEGTPFGGKGAANWTQLVAAQRHWTVTNTAVGGTGYVYAGSSRPFEEAQLERAVAARPELVVIEGSRNDMGTPVDQIRAASTHLYRALQARLPGVRLVVVGPFWNAGSSQKAFATRDALADSARAAGASFVDPMAENWFTGAYDGGPLIGADHVHPTDAGHALYAQRLGAALDRLQL</sequence>
<evidence type="ECO:0000259" key="1">
    <source>
        <dbReference type="Pfam" id="PF13472"/>
    </source>
</evidence>
<dbReference type="PANTHER" id="PTHR30383:SF5">
    <property type="entry name" value="SGNH HYDROLASE-TYPE ESTERASE DOMAIN-CONTAINING PROTEIN"/>
    <property type="match status" value="1"/>
</dbReference>
<dbReference type="Pfam" id="PF13472">
    <property type="entry name" value="Lipase_GDSL_2"/>
    <property type="match status" value="1"/>
</dbReference>
<organism evidence="2 3">
    <name type="scientific">Actinomycetospora termitidis</name>
    <dbReference type="NCBI Taxonomy" id="3053470"/>
    <lineage>
        <taxon>Bacteria</taxon>
        <taxon>Bacillati</taxon>
        <taxon>Actinomycetota</taxon>
        <taxon>Actinomycetes</taxon>
        <taxon>Pseudonocardiales</taxon>
        <taxon>Pseudonocardiaceae</taxon>
        <taxon>Actinomycetospora</taxon>
    </lineage>
</organism>
<dbReference type="GO" id="GO:0016787">
    <property type="term" value="F:hydrolase activity"/>
    <property type="evidence" value="ECO:0007669"/>
    <property type="project" value="UniProtKB-KW"/>
</dbReference>
<dbReference type="PANTHER" id="PTHR30383">
    <property type="entry name" value="THIOESTERASE 1/PROTEASE 1/LYSOPHOSPHOLIPASE L1"/>
    <property type="match status" value="1"/>
</dbReference>
<dbReference type="CDD" id="cd00229">
    <property type="entry name" value="SGNH_hydrolase"/>
    <property type="match status" value="1"/>
</dbReference>
<evidence type="ECO:0000313" key="3">
    <source>
        <dbReference type="Proteomes" id="UP001231924"/>
    </source>
</evidence>
<proteinExistence type="predicted"/>
<evidence type="ECO:0000313" key="2">
    <source>
        <dbReference type="EMBL" id="MDL5159563.1"/>
    </source>
</evidence>